<evidence type="ECO:0000256" key="15">
    <source>
        <dbReference type="ARBA" id="ARBA00049322"/>
    </source>
</evidence>
<dbReference type="GO" id="GO:0012505">
    <property type="term" value="C:endomembrane system"/>
    <property type="evidence" value="ECO:0007669"/>
    <property type="project" value="UniProtKB-SubCell"/>
</dbReference>
<accession>A0A674HAX8</accession>
<comment type="catalytic activity">
    <reaction evidence="11">
        <text>12-(9Z-octadecenoyloxy)-octadecanoate + H2O = 12-hydroxyoctadecanoate + (9Z)-octadecenoate + H(+)</text>
        <dbReference type="Rhea" id="RHEA:52060"/>
        <dbReference type="ChEBI" id="CHEBI:15377"/>
        <dbReference type="ChEBI" id="CHEBI:15378"/>
        <dbReference type="ChEBI" id="CHEBI:30823"/>
        <dbReference type="ChEBI" id="CHEBI:84201"/>
        <dbReference type="ChEBI" id="CHEBI:136302"/>
    </reaction>
    <physiologicalReaction direction="left-to-right" evidence="11">
        <dbReference type="Rhea" id="RHEA:52061"/>
    </physiologicalReaction>
</comment>
<gene>
    <name evidence="18" type="primary">AIG1</name>
</gene>
<organism evidence="18 19">
    <name type="scientific">Taeniopygia guttata</name>
    <name type="common">Zebra finch</name>
    <name type="synonym">Poephila guttata</name>
    <dbReference type="NCBI Taxonomy" id="59729"/>
    <lineage>
        <taxon>Eukaryota</taxon>
        <taxon>Metazoa</taxon>
        <taxon>Chordata</taxon>
        <taxon>Craniata</taxon>
        <taxon>Vertebrata</taxon>
        <taxon>Euteleostomi</taxon>
        <taxon>Archelosauria</taxon>
        <taxon>Archosauria</taxon>
        <taxon>Dinosauria</taxon>
        <taxon>Saurischia</taxon>
        <taxon>Theropoda</taxon>
        <taxon>Coelurosauria</taxon>
        <taxon>Aves</taxon>
        <taxon>Neognathae</taxon>
        <taxon>Neoaves</taxon>
        <taxon>Telluraves</taxon>
        <taxon>Australaves</taxon>
        <taxon>Passeriformes</taxon>
        <taxon>Passeroidea</taxon>
        <taxon>Estrildidae</taxon>
        <taxon>Estrildinae</taxon>
        <taxon>Taeniopygia</taxon>
    </lineage>
</organism>
<evidence type="ECO:0000256" key="17">
    <source>
        <dbReference type="SAM" id="MobiDB-lite"/>
    </source>
</evidence>
<dbReference type="PANTHER" id="PTHR10989:SF11">
    <property type="entry name" value="ANDROGEN-INDUCED GENE 1 PROTEIN"/>
    <property type="match status" value="1"/>
</dbReference>
<feature type="compositionally biased region" description="Low complexity" evidence="17">
    <location>
        <begin position="74"/>
        <end position="92"/>
    </location>
</feature>
<keyword evidence="4" id="KW-0812">Transmembrane</keyword>
<evidence type="ECO:0000256" key="6">
    <source>
        <dbReference type="ARBA" id="ARBA00023136"/>
    </source>
</evidence>
<evidence type="ECO:0000256" key="8">
    <source>
        <dbReference type="ARBA" id="ARBA00047427"/>
    </source>
</evidence>
<comment type="catalytic activity">
    <reaction evidence="1">
        <text>9-(9Z-hexadecenoyloxy)-octadecanoate + H2O = (9Z)-hexadecenoate + 9-hydroxy-octadecanoate + H(+)</text>
        <dbReference type="Rhea" id="RHEA:52068"/>
        <dbReference type="ChEBI" id="CHEBI:15377"/>
        <dbReference type="ChEBI" id="CHEBI:15378"/>
        <dbReference type="ChEBI" id="CHEBI:32372"/>
        <dbReference type="ChEBI" id="CHEBI:136286"/>
        <dbReference type="ChEBI" id="CHEBI:136309"/>
    </reaction>
    <physiologicalReaction direction="left-to-right" evidence="1">
        <dbReference type="Rhea" id="RHEA:52069"/>
    </physiologicalReaction>
</comment>
<sequence length="183" mass="19639">KPARSRVLQLTRAHTGVPPLPRDRPGLLRPGRDAELRLGSAPSPRRARPPARLPPPAPRRPCPAPPPPPPPHRAGPALRPGRAAGALGVPPARRAHTGTHRHTPGHTDTHTRGTGTRTRTRTQAHGGAPRAANMALVPCQVLRAAILLSYCSILCNYKAIDMPAHQTYGGSWKFLTFIDLGRP</sequence>
<evidence type="ECO:0000313" key="19">
    <source>
        <dbReference type="Proteomes" id="UP000007754"/>
    </source>
</evidence>
<name>A0A674HAX8_TAEGU</name>
<feature type="compositionally biased region" description="Low complexity" evidence="17">
    <location>
        <begin position="112"/>
        <end position="128"/>
    </location>
</feature>
<evidence type="ECO:0000256" key="2">
    <source>
        <dbReference type="ARBA" id="ARBA00004127"/>
    </source>
</evidence>
<evidence type="ECO:0000256" key="14">
    <source>
        <dbReference type="ARBA" id="ARBA00049296"/>
    </source>
</evidence>
<evidence type="ECO:0000256" key="1">
    <source>
        <dbReference type="ARBA" id="ARBA00000923"/>
    </source>
</evidence>
<dbReference type="Ensembl" id="ENSTGUT00000036764.1">
    <property type="protein sequence ID" value="ENSTGUP00000031785.1"/>
    <property type="gene ID" value="ENSTGUG00000027972.1"/>
</dbReference>
<comment type="catalytic activity">
    <reaction evidence="16">
        <text>12-(9Z-hexadecenoyloxy)-octadecanoate + H2O = 12-hydroxyoctadecanoate + (9Z)-hexadecenoate + H(+)</text>
        <dbReference type="Rhea" id="RHEA:52072"/>
        <dbReference type="ChEBI" id="CHEBI:15377"/>
        <dbReference type="ChEBI" id="CHEBI:15378"/>
        <dbReference type="ChEBI" id="CHEBI:32372"/>
        <dbReference type="ChEBI" id="CHEBI:84201"/>
        <dbReference type="ChEBI" id="CHEBI:136312"/>
    </reaction>
    <physiologicalReaction direction="left-to-right" evidence="16">
        <dbReference type="Rhea" id="RHEA:52073"/>
    </physiologicalReaction>
</comment>
<comment type="catalytic activity">
    <reaction evidence="9">
        <text>9-hexadecanoyloxy-octadecanoate + H2O = 9-hydroxy-octadecanoate + hexadecanoate + H(+)</text>
        <dbReference type="Rhea" id="RHEA:52052"/>
        <dbReference type="ChEBI" id="CHEBI:7896"/>
        <dbReference type="ChEBI" id="CHEBI:15377"/>
        <dbReference type="ChEBI" id="CHEBI:15378"/>
        <dbReference type="ChEBI" id="CHEBI:83670"/>
        <dbReference type="ChEBI" id="CHEBI:136286"/>
    </reaction>
    <physiologicalReaction direction="left-to-right" evidence="9">
        <dbReference type="Rhea" id="RHEA:52053"/>
    </physiologicalReaction>
</comment>
<evidence type="ECO:0000256" key="12">
    <source>
        <dbReference type="ARBA" id="ARBA00048800"/>
    </source>
</evidence>
<evidence type="ECO:0000256" key="11">
    <source>
        <dbReference type="ARBA" id="ARBA00048701"/>
    </source>
</evidence>
<comment type="catalytic activity">
    <reaction evidence="7">
        <text>12-hexadecanoyloxy-octadecanoate + H2O = 12-hydroxyoctadecanoate + hexadecanoate + H(+)</text>
        <dbReference type="Rhea" id="RHEA:52056"/>
        <dbReference type="ChEBI" id="CHEBI:7896"/>
        <dbReference type="ChEBI" id="CHEBI:15377"/>
        <dbReference type="ChEBI" id="CHEBI:15378"/>
        <dbReference type="ChEBI" id="CHEBI:83677"/>
        <dbReference type="ChEBI" id="CHEBI:84201"/>
    </reaction>
    <physiologicalReaction direction="left-to-right" evidence="7">
        <dbReference type="Rhea" id="RHEA:52057"/>
    </physiologicalReaction>
</comment>
<evidence type="ECO:0000256" key="4">
    <source>
        <dbReference type="ARBA" id="ARBA00022692"/>
    </source>
</evidence>
<evidence type="ECO:0000256" key="16">
    <source>
        <dbReference type="ARBA" id="ARBA00049428"/>
    </source>
</evidence>
<evidence type="ECO:0000256" key="10">
    <source>
        <dbReference type="ARBA" id="ARBA00048680"/>
    </source>
</evidence>
<evidence type="ECO:0000256" key="5">
    <source>
        <dbReference type="ARBA" id="ARBA00022989"/>
    </source>
</evidence>
<evidence type="ECO:0000256" key="3">
    <source>
        <dbReference type="ARBA" id="ARBA00009300"/>
    </source>
</evidence>
<feature type="region of interest" description="Disordered" evidence="17">
    <location>
        <begin position="1"/>
        <end position="130"/>
    </location>
</feature>
<dbReference type="Proteomes" id="UP000007754">
    <property type="component" value="Chromosome 3"/>
</dbReference>
<keyword evidence="5" id="KW-1133">Transmembrane helix</keyword>
<keyword evidence="6" id="KW-0472">Membrane</keyword>
<proteinExistence type="inferred from homology"/>
<feature type="compositionally biased region" description="Pro residues" evidence="17">
    <location>
        <begin position="51"/>
        <end position="73"/>
    </location>
</feature>
<dbReference type="PANTHER" id="PTHR10989">
    <property type="entry name" value="ANDROGEN-INDUCED PROTEIN 1-RELATED"/>
    <property type="match status" value="1"/>
</dbReference>
<comment type="catalytic activity">
    <reaction evidence="10">
        <text>12-octadecanoyloxy-octadecanoate + H2O = 12-hydroxyoctadecanoate + octadecanoate + H(+)</text>
        <dbReference type="Rhea" id="RHEA:52080"/>
        <dbReference type="ChEBI" id="CHEBI:15377"/>
        <dbReference type="ChEBI" id="CHEBI:15378"/>
        <dbReference type="ChEBI" id="CHEBI:25629"/>
        <dbReference type="ChEBI" id="CHEBI:84201"/>
        <dbReference type="ChEBI" id="CHEBI:136330"/>
    </reaction>
    <physiologicalReaction direction="left-to-right" evidence="10">
        <dbReference type="Rhea" id="RHEA:52081"/>
    </physiologicalReaction>
</comment>
<feature type="compositionally biased region" description="Basic residues" evidence="17">
    <location>
        <begin position="93"/>
        <end position="104"/>
    </location>
</feature>
<comment type="similarity">
    <text evidence="3">Belongs to the AIG1 family.</text>
</comment>
<dbReference type="AlphaFoldDB" id="A0A674HAX8"/>
<comment type="catalytic activity">
    <reaction evidence="12">
        <text>9-(9Z-octadecenoyloxy)-octadecanoate + H2O = 9-hydroxy-octadecanoate + (9Z)-octadecenoate + H(+)</text>
        <dbReference type="Rhea" id="RHEA:52048"/>
        <dbReference type="ChEBI" id="CHEBI:15377"/>
        <dbReference type="ChEBI" id="CHEBI:15378"/>
        <dbReference type="ChEBI" id="CHEBI:30823"/>
        <dbReference type="ChEBI" id="CHEBI:136282"/>
        <dbReference type="ChEBI" id="CHEBI:136286"/>
    </reaction>
    <physiologicalReaction direction="left-to-right" evidence="12">
        <dbReference type="Rhea" id="RHEA:52049"/>
    </physiologicalReaction>
</comment>
<comment type="catalytic activity">
    <reaction evidence="14">
        <text>13-(9Z-octadecenoyloxy)-octadecanoate + H2O = 13-hydroxy-octadecanoate + (9Z)-octadecenoate + H(+)</text>
        <dbReference type="Rhea" id="RHEA:52064"/>
        <dbReference type="ChEBI" id="CHEBI:15377"/>
        <dbReference type="ChEBI" id="CHEBI:15378"/>
        <dbReference type="ChEBI" id="CHEBI:30823"/>
        <dbReference type="ChEBI" id="CHEBI:136303"/>
        <dbReference type="ChEBI" id="CHEBI:136304"/>
    </reaction>
    <physiologicalReaction direction="left-to-right" evidence="14">
        <dbReference type="Rhea" id="RHEA:52065"/>
    </physiologicalReaction>
</comment>
<comment type="subcellular location">
    <subcellularLocation>
        <location evidence="2">Endomembrane system</location>
        <topology evidence="2">Multi-pass membrane protein</topology>
    </subcellularLocation>
</comment>
<comment type="catalytic activity">
    <reaction evidence="13">
        <text>9-octadecanoyloxy-octadecanoate + H2O = 9-hydroxy-octadecanoate + octadecanoate + H(+)</text>
        <dbReference type="Rhea" id="RHEA:52096"/>
        <dbReference type="ChEBI" id="CHEBI:15377"/>
        <dbReference type="ChEBI" id="CHEBI:15378"/>
        <dbReference type="ChEBI" id="CHEBI:25629"/>
        <dbReference type="ChEBI" id="CHEBI:136286"/>
        <dbReference type="ChEBI" id="CHEBI:136373"/>
    </reaction>
    <physiologicalReaction direction="left-to-right" evidence="13">
        <dbReference type="Rhea" id="RHEA:52097"/>
    </physiologicalReaction>
</comment>
<evidence type="ECO:0000256" key="13">
    <source>
        <dbReference type="ARBA" id="ARBA00049221"/>
    </source>
</evidence>
<dbReference type="GeneTree" id="ENSGT00940000158696"/>
<feature type="compositionally biased region" description="Basic and acidic residues" evidence="17">
    <location>
        <begin position="21"/>
        <end position="36"/>
    </location>
</feature>
<reference evidence="18" key="2">
    <citation type="submission" date="2025-08" db="UniProtKB">
        <authorList>
            <consortium name="Ensembl"/>
        </authorList>
    </citation>
    <scope>IDENTIFICATION</scope>
</reference>
<comment type="catalytic activity">
    <reaction evidence="8">
        <text>13-octadecanoyloxy-octadecanoate + H2O = 13-hydroxy-octadecanoate + octadecanoate + H(+)</text>
        <dbReference type="Rhea" id="RHEA:52084"/>
        <dbReference type="ChEBI" id="CHEBI:15377"/>
        <dbReference type="ChEBI" id="CHEBI:15378"/>
        <dbReference type="ChEBI" id="CHEBI:25629"/>
        <dbReference type="ChEBI" id="CHEBI:136304"/>
        <dbReference type="ChEBI" id="CHEBI:136335"/>
    </reaction>
    <physiologicalReaction direction="left-to-right" evidence="8">
        <dbReference type="Rhea" id="RHEA:52085"/>
    </physiologicalReaction>
</comment>
<protein>
    <submittedName>
        <fullName evidence="18">Androgen induced 1</fullName>
    </submittedName>
</protein>
<reference evidence="18" key="3">
    <citation type="submission" date="2025-09" db="UniProtKB">
        <authorList>
            <consortium name="Ensembl"/>
        </authorList>
    </citation>
    <scope>IDENTIFICATION</scope>
</reference>
<evidence type="ECO:0000256" key="7">
    <source>
        <dbReference type="ARBA" id="ARBA00047368"/>
    </source>
</evidence>
<dbReference type="GO" id="GO:0016020">
    <property type="term" value="C:membrane"/>
    <property type="evidence" value="ECO:0007669"/>
    <property type="project" value="InterPro"/>
</dbReference>
<reference evidence="18 19" key="1">
    <citation type="journal article" date="2010" name="Nature">
        <title>The genome of a songbird.</title>
        <authorList>
            <person name="Warren W.C."/>
            <person name="Clayton D.F."/>
            <person name="Ellegren H."/>
            <person name="Arnold A.P."/>
            <person name="Hillier L.W."/>
            <person name="Kunstner A."/>
            <person name="Searle S."/>
            <person name="White S."/>
            <person name="Vilella A.J."/>
            <person name="Fairley S."/>
            <person name="Heger A."/>
            <person name="Kong L."/>
            <person name="Ponting C.P."/>
            <person name="Jarvis E.D."/>
            <person name="Mello C.V."/>
            <person name="Minx P."/>
            <person name="Lovell P."/>
            <person name="Velho T.A."/>
            <person name="Ferris M."/>
            <person name="Balakrishnan C.N."/>
            <person name="Sinha S."/>
            <person name="Blatti C."/>
            <person name="London S.E."/>
            <person name="Li Y."/>
            <person name="Lin Y.C."/>
            <person name="George J."/>
            <person name="Sweedler J."/>
            <person name="Southey B."/>
            <person name="Gunaratne P."/>
            <person name="Watson M."/>
            <person name="Nam K."/>
            <person name="Backstrom N."/>
            <person name="Smeds L."/>
            <person name="Nabholz B."/>
            <person name="Itoh Y."/>
            <person name="Whitney O."/>
            <person name="Pfenning A.R."/>
            <person name="Howard J."/>
            <person name="Volker M."/>
            <person name="Skinner B.M."/>
            <person name="Griffin D.K."/>
            <person name="Ye L."/>
            <person name="McLaren W.M."/>
            <person name="Flicek P."/>
            <person name="Quesada V."/>
            <person name="Velasco G."/>
            <person name="Lopez-Otin C."/>
            <person name="Puente X.S."/>
            <person name="Olender T."/>
            <person name="Lancet D."/>
            <person name="Smit A.F."/>
            <person name="Hubley R."/>
            <person name="Konkel M.K."/>
            <person name="Walker J.A."/>
            <person name="Batzer M.A."/>
            <person name="Gu W."/>
            <person name="Pollock D.D."/>
            <person name="Chen L."/>
            <person name="Cheng Z."/>
            <person name="Eichler E.E."/>
            <person name="Stapley J."/>
            <person name="Slate J."/>
            <person name="Ekblom R."/>
            <person name="Birkhead T."/>
            <person name="Burke T."/>
            <person name="Burt D."/>
            <person name="Scharff C."/>
            <person name="Adam I."/>
            <person name="Richard H."/>
            <person name="Sultan M."/>
            <person name="Soldatov A."/>
            <person name="Lehrach H."/>
            <person name="Edwards S.V."/>
            <person name="Yang S.P."/>
            <person name="Li X."/>
            <person name="Graves T."/>
            <person name="Fulton L."/>
            <person name="Nelson J."/>
            <person name="Chinwalla A."/>
            <person name="Hou S."/>
            <person name="Mardis E.R."/>
            <person name="Wilson R.K."/>
        </authorList>
    </citation>
    <scope>NUCLEOTIDE SEQUENCE [LARGE SCALE GENOMIC DNA]</scope>
</reference>
<dbReference type="InterPro" id="IPR006838">
    <property type="entry name" value="ADTRP_AIG1"/>
</dbReference>
<evidence type="ECO:0000313" key="18">
    <source>
        <dbReference type="Ensembl" id="ENSTGUP00000031785.1"/>
    </source>
</evidence>
<comment type="catalytic activity">
    <reaction evidence="15">
        <text>13-(9Z-hexadecenoyloxy)-octadecanoate + H2O = 13-hydroxy-octadecanoate + (9Z)-hexadecenoate + H(+)</text>
        <dbReference type="Rhea" id="RHEA:52076"/>
        <dbReference type="ChEBI" id="CHEBI:15377"/>
        <dbReference type="ChEBI" id="CHEBI:15378"/>
        <dbReference type="ChEBI" id="CHEBI:32372"/>
        <dbReference type="ChEBI" id="CHEBI:136304"/>
        <dbReference type="ChEBI" id="CHEBI:136315"/>
    </reaction>
    <physiologicalReaction direction="left-to-right" evidence="15">
        <dbReference type="Rhea" id="RHEA:52077"/>
    </physiologicalReaction>
</comment>
<keyword evidence="19" id="KW-1185">Reference proteome</keyword>
<evidence type="ECO:0000256" key="9">
    <source>
        <dbReference type="ARBA" id="ARBA00047863"/>
    </source>
</evidence>